<evidence type="ECO:0000256" key="4">
    <source>
        <dbReference type="ARBA" id="ARBA00022679"/>
    </source>
</evidence>
<evidence type="ECO:0000256" key="6">
    <source>
        <dbReference type="ARBA" id="ARBA00022989"/>
    </source>
</evidence>
<name>A0A939LTA8_9CELL</name>
<keyword evidence="6 8" id="KW-1133">Transmembrane helix</keyword>
<dbReference type="PANTHER" id="PTHR33908:SF11">
    <property type="entry name" value="MEMBRANE PROTEIN"/>
    <property type="match status" value="1"/>
</dbReference>
<dbReference type="AlphaFoldDB" id="A0A939LTA8"/>
<dbReference type="EMBL" id="JAGEMK010000001">
    <property type="protein sequence ID" value="MBO1750947.1"/>
    <property type="molecule type" value="Genomic_DNA"/>
</dbReference>
<dbReference type="GO" id="GO:0016763">
    <property type="term" value="F:pentosyltransferase activity"/>
    <property type="evidence" value="ECO:0007669"/>
    <property type="project" value="TreeGrafter"/>
</dbReference>
<dbReference type="GO" id="GO:0005886">
    <property type="term" value="C:plasma membrane"/>
    <property type="evidence" value="ECO:0007669"/>
    <property type="project" value="UniProtKB-SubCell"/>
</dbReference>
<proteinExistence type="predicted"/>
<feature type="transmembrane region" description="Helical" evidence="8">
    <location>
        <begin position="129"/>
        <end position="147"/>
    </location>
</feature>
<feature type="transmembrane region" description="Helical" evidence="8">
    <location>
        <begin position="210"/>
        <end position="239"/>
    </location>
</feature>
<dbReference type="GO" id="GO:0009103">
    <property type="term" value="P:lipopolysaccharide biosynthetic process"/>
    <property type="evidence" value="ECO:0007669"/>
    <property type="project" value="UniProtKB-ARBA"/>
</dbReference>
<protein>
    <submittedName>
        <fullName evidence="10">DUF2142 domain-containing protein</fullName>
    </submittedName>
</protein>
<keyword evidence="3" id="KW-0328">Glycosyltransferase</keyword>
<feature type="transmembrane region" description="Helical" evidence="8">
    <location>
        <begin position="395"/>
        <end position="415"/>
    </location>
</feature>
<evidence type="ECO:0000256" key="2">
    <source>
        <dbReference type="ARBA" id="ARBA00022475"/>
    </source>
</evidence>
<dbReference type="RefSeq" id="WP_208054548.1">
    <property type="nucleotide sequence ID" value="NZ_JAGEMK010000001.1"/>
</dbReference>
<dbReference type="Pfam" id="PF13231">
    <property type="entry name" value="PMT_2"/>
    <property type="match status" value="1"/>
</dbReference>
<evidence type="ECO:0000256" key="5">
    <source>
        <dbReference type="ARBA" id="ARBA00022692"/>
    </source>
</evidence>
<evidence type="ECO:0000256" key="1">
    <source>
        <dbReference type="ARBA" id="ARBA00004651"/>
    </source>
</evidence>
<evidence type="ECO:0000256" key="3">
    <source>
        <dbReference type="ARBA" id="ARBA00022676"/>
    </source>
</evidence>
<keyword evidence="7 8" id="KW-0472">Membrane</keyword>
<comment type="caution">
    <text evidence="10">The sequence shown here is derived from an EMBL/GenBank/DDBJ whole genome shotgun (WGS) entry which is preliminary data.</text>
</comment>
<keyword evidence="2" id="KW-1003">Cell membrane</keyword>
<feature type="domain" description="Glycosyltransferase RgtA/B/C/D-like" evidence="9">
    <location>
        <begin position="125"/>
        <end position="268"/>
    </location>
</feature>
<dbReference type="Proteomes" id="UP000664209">
    <property type="component" value="Unassembled WGS sequence"/>
</dbReference>
<keyword evidence="5 8" id="KW-0812">Transmembrane</keyword>
<dbReference type="InterPro" id="IPR038731">
    <property type="entry name" value="RgtA/B/C-like"/>
</dbReference>
<evidence type="ECO:0000313" key="11">
    <source>
        <dbReference type="Proteomes" id="UP000664209"/>
    </source>
</evidence>
<accession>A0A939LTA8</accession>
<dbReference type="PANTHER" id="PTHR33908">
    <property type="entry name" value="MANNOSYLTRANSFERASE YKCB-RELATED"/>
    <property type="match status" value="1"/>
</dbReference>
<feature type="transmembrane region" description="Helical" evidence="8">
    <location>
        <begin position="468"/>
        <end position="493"/>
    </location>
</feature>
<keyword evidence="11" id="KW-1185">Reference proteome</keyword>
<dbReference type="InterPro" id="IPR050297">
    <property type="entry name" value="LipidA_mod_glycosyltrf_83"/>
</dbReference>
<feature type="transmembrane region" description="Helical" evidence="8">
    <location>
        <begin position="251"/>
        <end position="270"/>
    </location>
</feature>
<evidence type="ECO:0000259" key="9">
    <source>
        <dbReference type="Pfam" id="PF13231"/>
    </source>
</evidence>
<evidence type="ECO:0000256" key="8">
    <source>
        <dbReference type="SAM" id="Phobius"/>
    </source>
</evidence>
<reference evidence="10" key="1">
    <citation type="submission" date="2021-03" db="EMBL/GenBank/DDBJ databases">
        <title>Actinotalea soli sp. nov., isolated from soil.</title>
        <authorList>
            <person name="Ping W."/>
            <person name="Zhang J."/>
        </authorList>
    </citation>
    <scope>NUCLEOTIDE SEQUENCE</scope>
    <source>
        <strain evidence="10">BY-33</strain>
    </source>
</reference>
<feature type="transmembrane region" description="Helical" evidence="8">
    <location>
        <begin position="327"/>
        <end position="348"/>
    </location>
</feature>
<organism evidence="10 11">
    <name type="scientific">Actinotalea soli</name>
    <dbReference type="NCBI Taxonomy" id="2819234"/>
    <lineage>
        <taxon>Bacteria</taxon>
        <taxon>Bacillati</taxon>
        <taxon>Actinomycetota</taxon>
        <taxon>Actinomycetes</taxon>
        <taxon>Micrococcales</taxon>
        <taxon>Cellulomonadaceae</taxon>
        <taxon>Actinotalea</taxon>
    </lineage>
</organism>
<gene>
    <name evidence="10" type="ORF">J4G33_03935</name>
</gene>
<feature type="transmembrane region" description="Helical" evidence="8">
    <location>
        <begin position="159"/>
        <end position="180"/>
    </location>
</feature>
<evidence type="ECO:0000256" key="7">
    <source>
        <dbReference type="ARBA" id="ARBA00023136"/>
    </source>
</evidence>
<comment type="subcellular location">
    <subcellularLocation>
        <location evidence="1">Cell membrane</location>
        <topology evidence="1">Multi-pass membrane protein</topology>
    </subcellularLocation>
</comment>
<feature type="transmembrane region" description="Helical" evidence="8">
    <location>
        <begin position="422"/>
        <end position="443"/>
    </location>
</feature>
<feature type="transmembrane region" description="Helical" evidence="8">
    <location>
        <begin position="360"/>
        <end position="383"/>
    </location>
</feature>
<keyword evidence="4" id="KW-0808">Transferase</keyword>
<evidence type="ECO:0000313" key="10">
    <source>
        <dbReference type="EMBL" id="MBO1750947.1"/>
    </source>
</evidence>
<sequence>MISVAWLAVLLAWSVTLPTYRSADEVLHVSATISLRETLEWPGFKELPALREVMDSRDAAGMFNEDREYYPLAAADAVPRPERPPFTTDGTFTGFGINNLGQHPPGYYTLTGVVSALTPSTTPFDLQVWLLRLVNVLLVAPLPWIFAGIARTFRADRAAVAVAALTPLLIPQLGALGGAVNNENLAILTGAGMSLLIARVAVGDLRARTALLLGLVLGVGMLTKAWSLLFVPVIALAYVVAGFRTRRWGRAAGGLAVAGLLSCIGAWWWVRNYLVFGAVQPAGHLPAREGGPLGRREGLPDFVDAAADLLPTRFWATLSLKYGDDPFSPALTGALTVLLALLMVVFLLRRRSFEARRIDAFLLVAPFAAALLVLLSSTFSLYLVTGAARGLQGRYLYTGLAAVAACVALGLLGLLRPALRRAVAILLSVLGGWFTLASLARALEGHWAGDDLLDRMTSLTAWSPLPPILSAGFVVLAGAALVVMVIVLGVVLVRREPPPPLDAEKEVL</sequence>